<evidence type="ECO:0000256" key="5">
    <source>
        <dbReference type="ARBA" id="ARBA00023235"/>
    </source>
</evidence>
<dbReference type="GO" id="GO:0005975">
    <property type="term" value="P:carbohydrate metabolic process"/>
    <property type="evidence" value="ECO:0007669"/>
    <property type="project" value="UniProtKB-UniRule"/>
</dbReference>
<accession>A0A9X3WUL8</accession>
<comment type="caution">
    <text evidence="8">The sequence shown here is derived from an EMBL/GenBank/DDBJ whole genome shotgun (WGS) entry which is preliminary data.</text>
</comment>
<gene>
    <name evidence="7" type="primary">nanE</name>
    <name evidence="8" type="ORF">NC797_08435</name>
</gene>
<dbReference type="RefSeq" id="WP_272436340.1">
    <property type="nucleotide sequence ID" value="NZ_JAMQKB010000006.1"/>
</dbReference>
<dbReference type="EC" id="5.1.3.9" evidence="7"/>
<dbReference type="AlphaFoldDB" id="A0A9X3WUL8"/>
<dbReference type="InterPro" id="IPR007260">
    <property type="entry name" value="NanE"/>
</dbReference>
<proteinExistence type="inferred from homology"/>
<dbReference type="CDD" id="cd04729">
    <property type="entry name" value="NanE"/>
    <property type="match status" value="1"/>
</dbReference>
<evidence type="ECO:0000256" key="7">
    <source>
        <dbReference type="HAMAP-Rule" id="MF_01235"/>
    </source>
</evidence>
<dbReference type="NCBIfam" id="NF002231">
    <property type="entry name" value="PRK01130.1"/>
    <property type="match status" value="1"/>
</dbReference>
<evidence type="ECO:0000256" key="2">
    <source>
        <dbReference type="ARBA" id="ARBA00002147"/>
    </source>
</evidence>
<comment type="pathway">
    <text evidence="3 7">Amino-sugar metabolism; N-acetylneuraminate degradation; D-fructose 6-phosphate from N-acetylneuraminate: step 3/5.</text>
</comment>
<dbReference type="GO" id="GO:0005829">
    <property type="term" value="C:cytosol"/>
    <property type="evidence" value="ECO:0007669"/>
    <property type="project" value="TreeGrafter"/>
</dbReference>
<dbReference type="InterPro" id="IPR013785">
    <property type="entry name" value="Aldolase_TIM"/>
</dbReference>
<dbReference type="HAMAP" id="MF_01235">
    <property type="entry name" value="ManNAc6P_epimer"/>
    <property type="match status" value="1"/>
</dbReference>
<keyword evidence="5 7" id="KW-0413">Isomerase</keyword>
<dbReference type="SUPFAM" id="SSF51366">
    <property type="entry name" value="Ribulose-phoshate binding barrel"/>
    <property type="match status" value="1"/>
</dbReference>
<dbReference type="Pfam" id="PF04131">
    <property type="entry name" value="NanE"/>
    <property type="match status" value="1"/>
</dbReference>
<evidence type="ECO:0000256" key="6">
    <source>
        <dbReference type="ARBA" id="ARBA00023277"/>
    </source>
</evidence>
<sequence>MDNSKILGKLKGKLIVSCQALEGEPFHGAEMMAKMALAAEQGGAEGIRSNGYEDIVAIRKVTKLPIIGLIKRRYENSSVYITPTKREIDALLKAGVNVIALDCTKRKRPNGEKLQDLIPYIQNHNTLVLADISTIDEGLDALDLGVDCVSTTLSGYTEYTNTGRTKPDFKLVEELTKQTRCPVFAEGRINTPQEAKQMLEKGAHAVIVGTAITRPQLITKAFVEGINEKSLKA</sequence>
<organism evidence="8 9">
    <name type="scientific">Terrihalobacillus insolitus</name>
    <dbReference type="NCBI Taxonomy" id="2950438"/>
    <lineage>
        <taxon>Bacteria</taxon>
        <taxon>Bacillati</taxon>
        <taxon>Bacillota</taxon>
        <taxon>Bacilli</taxon>
        <taxon>Bacillales</taxon>
        <taxon>Bacillaceae</taxon>
        <taxon>Terrihalobacillus</taxon>
    </lineage>
</organism>
<evidence type="ECO:0000256" key="4">
    <source>
        <dbReference type="ARBA" id="ARBA00007439"/>
    </source>
</evidence>
<reference evidence="8" key="1">
    <citation type="submission" date="2022-06" db="EMBL/GenBank/DDBJ databases">
        <title>Aquibacillus sp. a new bacterium isolated from soil saline samples.</title>
        <authorList>
            <person name="Galisteo C."/>
            <person name="De La Haba R."/>
            <person name="Sanchez-Porro C."/>
            <person name="Ventosa A."/>
        </authorList>
    </citation>
    <scope>NUCLEOTIDE SEQUENCE</scope>
    <source>
        <strain evidence="8">3ASR75-11</strain>
    </source>
</reference>
<keyword evidence="6 7" id="KW-0119">Carbohydrate metabolism</keyword>
<protein>
    <recommendedName>
        <fullName evidence="7">Putative N-acetylmannosamine-6-phosphate 2-epimerase</fullName>
        <ecNumber evidence="7">5.1.3.9</ecNumber>
    </recommendedName>
    <alternativeName>
        <fullName evidence="7">ManNAc-6-P epimerase</fullName>
    </alternativeName>
</protein>
<dbReference type="Proteomes" id="UP001145050">
    <property type="component" value="Unassembled WGS sequence"/>
</dbReference>
<dbReference type="GO" id="GO:0047465">
    <property type="term" value="F:N-acylglucosamine-6-phosphate 2-epimerase activity"/>
    <property type="evidence" value="ECO:0007669"/>
    <property type="project" value="UniProtKB-EC"/>
</dbReference>
<evidence type="ECO:0000313" key="9">
    <source>
        <dbReference type="Proteomes" id="UP001145050"/>
    </source>
</evidence>
<dbReference type="EMBL" id="JAMQKB010000006">
    <property type="protein sequence ID" value="MDC3424536.1"/>
    <property type="molecule type" value="Genomic_DNA"/>
</dbReference>
<name>A0A9X3WUL8_9BACI</name>
<dbReference type="InterPro" id="IPR011060">
    <property type="entry name" value="RibuloseP-bd_barrel"/>
</dbReference>
<dbReference type="FunFam" id="3.20.20.70:FF:000035">
    <property type="entry name" value="Putative N-acetylmannosamine-6-phosphate 2-epimerase"/>
    <property type="match status" value="1"/>
</dbReference>
<evidence type="ECO:0000256" key="3">
    <source>
        <dbReference type="ARBA" id="ARBA00005081"/>
    </source>
</evidence>
<comment type="catalytic activity">
    <reaction evidence="1 7">
        <text>an N-acyl-D-glucosamine 6-phosphate = an N-acyl-D-mannosamine 6-phosphate</text>
        <dbReference type="Rhea" id="RHEA:23932"/>
        <dbReference type="ChEBI" id="CHEBI:57599"/>
        <dbReference type="ChEBI" id="CHEBI:57666"/>
        <dbReference type="EC" id="5.1.3.9"/>
    </reaction>
</comment>
<dbReference type="PANTHER" id="PTHR36204">
    <property type="entry name" value="N-ACETYLMANNOSAMINE-6-PHOSPHATE 2-EPIMERASE-RELATED"/>
    <property type="match status" value="1"/>
</dbReference>
<dbReference type="Gene3D" id="3.20.20.70">
    <property type="entry name" value="Aldolase class I"/>
    <property type="match status" value="1"/>
</dbReference>
<comment type="function">
    <text evidence="2 7">Converts N-acetylmannosamine-6-phosphate (ManNAc-6-P) to N-acetylglucosamine-6-phosphate (GlcNAc-6-P).</text>
</comment>
<keyword evidence="9" id="KW-1185">Reference proteome</keyword>
<evidence type="ECO:0000256" key="1">
    <source>
        <dbReference type="ARBA" id="ARBA00000056"/>
    </source>
</evidence>
<comment type="similarity">
    <text evidence="4 7">Belongs to the NanE family.</text>
</comment>
<dbReference type="PANTHER" id="PTHR36204:SF1">
    <property type="entry name" value="N-ACETYLMANNOSAMINE-6-PHOSPHATE 2-EPIMERASE-RELATED"/>
    <property type="match status" value="1"/>
</dbReference>
<dbReference type="GO" id="GO:0006053">
    <property type="term" value="P:N-acetylmannosamine catabolic process"/>
    <property type="evidence" value="ECO:0007669"/>
    <property type="project" value="TreeGrafter"/>
</dbReference>
<dbReference type="GO" id="GO:0019262">
    <property type="term" value="P:N-acetylneuraminate catabolic process"/>
    <property type="evidence" value="ECO:0007669"/>
    <property type="project" value="UniProtKB-UniRule"/>
</dbReference>
<evidence type="ECO:0000313" key="8">
    <source>
        <dbReference type="EMBL" id="MDC3424536.1"/>
    </source>
</evidence>